<dbReference type="Proteomes" id="UP000237000">
    <property type="component" value="Unassembled WGS sequence"/>
</dbReference>
<evidence type="ECO:0000313" key="1">
    <source>
        <dbReference type="EMBL" id="PON92581.1"/>
    </source>
</evidence>
<evidence type="ECO:0000313" key="2">
    <source>
        <dbReference type="Proteomes" id="UP000237000"/>
    </source>
</evidence>
<accession>A0A2P5F453</accession>
<protein>
    <submittedName>
        <fullName evidence="1">Uncharacterized protein</fullName>
    </submittedName>
</protein>
<dbReference type="AlphaFoldDB" id="A0A2P5F453"/>
<dbReference type="InParanoid" id="A0A2P5F453"/>
<proteinExistence type="predicted"/>
<reference evidence="2" key="1">
    <citation type="submission" date="2016-06" db="EMBL/GenBank/DDBJ databases">
        <title>Parallel loss of symbiosis genes in relatives of nitrogen-fixing non-legume Parasponia.</title>
        <authorList>
            <person name="Van Velzen R."/>
            <person name="Holmer R."/>
            <person name="Bu F."/>
            <person name="Rutten L."/>
            <person name="Van Zeijl A."/>
            <person name="Liu W."/>
            <person name="Santuari L."/>
            <person name="Cao Q."/>
            <person name="Sharma T."/>
            <person name="Shen D."/>
            <person name="Roswanjaya Y."/>
            <person name="Wardhani T."/>
            <person name="Kalhor M.S."/>
            <person name="Jansen J."/>
            <person name="Van den Hoogen J."/>
            <person name="Gungor B."/>
            <person name="Hartog M."/>
            <person name="Hontelez J."/>
            <person name="Verver J."/>
            <person name="Yang W.-C."/>
            <person name="Schijlen E."/>
            <person name="Repin R."/>
            <person name="Schilthuizen M."/>
            <person name="Schranz E."/>
            <person name="Heidstra R."/>
            <person name="Miyata K."/>
            <person name="Fedorova E."/>
            <person name="Kohlen W."/>
            <person name="Bisseling T."/>
            <person name="Smit S."/>
            <person name="Geurts R."/>
        </authorList>
    </citation>
    <scope>NUCLEOTIDE SEQUENCE [LARGE SCALE GENOMIC DNA]</scope>
    <source>
        <strain evidence="2">cv. RG33-2</strain>
    </source>
</reference>
<dbReference type="EMBL" id="JXTC01000064">
    <property type="protein sequence ID" value="PON92581.1"/>
    <property type="molecule type" value="Genomic_DNA"/>
</dbReference>
<name>A0A2P5F453_TREOI</name>
<organism evidence="1 2">
    <name type="scientific">Trema orientale</name>
    <name type="common">Charcoal tree</name>
    <name type="synonym">Celtis orientalis</name>
    <dbReference type="NCBI Taxonomy" id="63057"/>
    <lineage>
        <taxon>Eukaryota</taxon>
        <taxon>Viridiplantae</taxon>
        <taxon>Streptophyta</taxon>
        <taxon>Embryophyta</taxon>
        <taxon>Tracheophyta</taxon>
        <taxon>Spermatophyta</taxon>
        <taxon>Magnoliopsida</taxon>
        <taxon>eudicotyledons</taxon>
        <taxon>Gunneridae</taxon>
        <taxon>Pentapetalae</taxon>
        <taxon>rosids</taxon>
        <taxon>fabids</taxon>
        <taxon>Rosales</taxon>
        <taxon>Cannabaceae</taxon>
        <taxon>Trema</taxon>
    </lineage>
</organism>
<keyword evidence="2" id="KW-1185">Reference proteome</keyword>
<sequence>MAESRCWGLGSSSFSGKGIWVGQILVDLRRNELSRQRKLKATRKMTVVSGNTEMGSGGDAYGG</sequence>
<comment type="caution">
    <text evidence="1">The sequence shown here is derived from an EMBL/GenBank/DDBJ whole genome shotgun (WGS) entry which is preliminary data.</text>
</comment>
<gene>
    <name evidence="1" type="ORF">TorRG33x02_116750</name>
</gene>